<sequence length="66" mass="7425">MAIVKEAVVIWGAPTEEVQHQNFGTAWGARLQRCVFEKKIEMVVRGGGSDEELVKSWLGLWLVIVQ</sequence>
<keyword evidence="3" id="KW-1185">Reference proteome</keyword>
<dbReference type="AlphaFoldDB" id="A0AAX6F465"/>
<accession>A0AAX6F465</accession>
<reference evidence="1" key="1">
    <citation type="journal article" date="2023" name="GigaByte">
        <title>Genome assembly of the bearded iris, Iris pallida Lam.</title>
        <authorList>
            <person name="Bruccoleri R.E."/>
            <person name="Oakeley E.J."/>
            <person name="Faust A.M.E."/>
            <person name="Altorfer M."/>
            <person name="Dessus-Babus S."/>
            <person name="Burckhardt D."/>
            <person name="Oertli M."/>
            <person name="Naumann U."/>
            <person name="Petersen F."/>
            <person name="Wong J."/>
        </authorList>
    </citation>
    <scope>NUCLEOTIDE SEQUENCE</scope>
    <source>
        <strain evidence="1">GSM-AAB239-AS_SAM_17_03QT</strain>
    </source>
</reference>
<evidence type="ECO:0000313" key="3">
    <source>
        <dbReference type="Proteomes" id="UP001140949"/>
    </source>
</evidence>
<organism evidence="1 3">
    <name type="scientific">Iris pallida</name>
    <name type="common">Sweet iris</name>
    <dbReference type="NCBI Taxonomy" id="29817"/>
    <lineage>
        <taxon>Eukaryota</taxon>
        <taxon>Viridiplantae</taxon>
        <taxon>Streptophyta</taxon>
        <taxon>Embryophyta</taxon>
        <taxon>Tracheophyta</taxon>
        <taxon>Spermatophyta</taxon>
        <taxon>Magnoliopsida</taxon>
        <taxon>Liliopsida</taxon>
        <taxon>Asparagales</taxon>
        <taxon>Iridaceae</taxon>
        <taxon>Iridoideae</taxon>
        <taxon>Irideae</taxon>
        <taxon>Iris</taxon>
    </lineage>
</organism>
<comment type="caution">
    <text evidence="1">The sequence shown here is derived from an EMBL/GenBank/DDBJ whole genome shotgun (WGS) entry which is preliminary data.</text>
</comment>
<proteinExistence type="predicted"/>
<reference evidence="1" key="2">
    <citation type="submission" date="2023-04" db="EMBL/GenBank/DDBJ databases">
        <authorList>
            <person name="Bruccoleri R.E."/>
            <person name="Oakeley E.J."/>
            <person name="Faust A.-M."/>
            <person name="Dessus-Babus S."/>
            <person name="Altorfer M."/>
            <person name="Burckhardt D."/>
            <person name="Oertli M."/>
            <person name="Naumann U."/>
            <person name="Petersen F."/>
            <person name="Wong J."/>
        </authorList>
    </citation>
    <scope>NUCLEOTIDE SEQUENCE</scope>
    <source>
        <strain evidence="1">GSM-AAB239-AS_SAM_17_03QT</strain>
        <tissue evidence="1">Leaf</tissue>
    </source>
</reference>
<gene>
    <name evidence="2" type="ORF">M6B38_114915</name>
    <name evidence="1" type="ORF">M6B38_154530</name>
</gene>
<evidence type="ECO:0000313" key="2">
    <source>
        <dbReference type="EMBL" id="KAJ6848135.1"/>
    </source>
</evidence>
<protein>
    <submittedName>
        <fullName evidence="1">Uncharacterized protein</fullName>
    </submittedName>
</protein>
<dbReference type="EMBL" id="JANAVB010004718">
    <property type="protein sequence ID" value="KAJ6848135.1"/>
    <property type="molecule type" value="Genomic_DNA"/>
</dbReference>
<dbReference type="EMBL" id="JANAVB010031818">
    <property type="protein sequence ID" value="KAJ6811250.1"/>
    <property type="molecule type" value="Genomic_DNA"/>
</dbReference>
<name>A0AAX6F465_IRIPA</name>
<dbReference type="Proteomes" id="UP001140949">
    <property type="component" value="Unassembled WGS sequence"/>
</dbReference>
<evidence type="ECO:0000313" key="1">
    <source>
        <dbReference type="EMBL" id="KAJ6811250.1"/>
    </source>
</evidence>